<dbReference type="EMBL" id="SNTZ01000013">
    <property type="protein sequence ID" value="THV57305.1"/>
    <property type="molecule type" value="Genomic_DNA"/>
</dbReference>
<dbReference type="OrthoDB" id="1430466at2"/>
<keyword evidence="2" id="KW-1185">Reference proteome</keyword>
<proteinExistence type="predicted"/>
<gene>
    <name evidence="1" type="ORF">EZV76_15025</name>
</gene>
<sequence>MNKTEFLKIAGQYRSQKQKLINDTFLWVSVSIIAMETIAESDDFLNIKKFEVPSRVKGKTVKRKPEDLKKIIGLAVNTDLYQSTFIYIVAQFEAFLSDIISLCLKYDQRKLRMNVSGGASNKKVDISEVLNCKTQDNIIDLIIDKQLGDLFYAGPKKQREYIEKVLSVELEEVQWLNWFEYKATRDLLVHNSGKINSIYLEKTGEKARGKLNEKIELNKEYFDDALSNIKSMIGRIDKGIRKSVKD</sequence>
<evidence type="ECO:0000313" key="1">
    <source>
        <dbReference type="EMBL" id="THV57305.1"/>
    </source>
</evidence>
<evidence type="ECO:0008006" key="3">
    <source>
        <dbReference type="Google" id="ProtNLM"/>
    </source>
</evidence>
<dbReference type="RefSeq" id="WP_136567389.1">
    <property type="nucleotide sequence ID" value="NZ_SNTZ01000013.1"/>
</dbReference>
<organism evidence="1 2">
    <name type="scientific">Flagellimonas alvinocaridis</name>
    <dbReference type="NCBI Taxonomy" id="2530200"/>
    <lineage>
        <taxon>Bacteria</taxon>
        <taxon>Pseudomonadati</taxon>
        <taxon>Bacteroidota</taxon>
        <taxon>Flavobacteriia</taxon>
        <taxon>Flavobacteriales</taxon>
        <taxon>Flavobacteriaceae</taxon>
        <taxon>Flagellimonas</taxon>
    </lineage>
</organism>
<dbReference type="Proteomes" id="UP000310406">
    <property type="component" value="Unassembled WGS sequence"/>
</dbReference>
<comment type="caution">
    <text evidence="1">The sequence shown here is derived from an EMBL/GenBank/DDBJ whole genome shotgun (WGS) entry which is preliminary data.</text>
</comment>
<name>A0A4S8RKG4_9FLAO</name>
<reference evidence="1 2" key="1">
    <citation type="submission" date="2019-03" db="EMBL/GenBank/DDBJ databases">
        <title>Muricauda SCR12 sp.nov, a marine bacterium isolated from Pacific Ocean:the Okinawa trough.</title>
        <authorList>
            <person name="Liu L."/>
        </authorList>
    </citation>
    <scope>NUCLEOTIDE SEQUENCE [LARGE SCALE GENOMIC DNA]</scope>
    <source>
        <strain evidence="1 2">SCR12</strain>
    </source>
</reference>
<evidence type="ECO:0000313" key="2">
    <source>
        <dbReference type="Proteomes" id="UP000310406"/>
    </source>
</evidence>
<protein>
    <recommendedName>
        <fullName evidence="3">RiboL-PSP-HEPN domain-containing protein</fullName>
    </recommendedName>
</protein>
<dbReference type="AlphaFoldDB" id="A0A4S8RKG4"/>
<accession>A0A4S8RKG4</accession>